<dbReference type="EMBL" id="BAAALN010000002">
    <property type="protein sequence ID" value="GAA1226340.1"/>
    <property type="molecule type" value="Genomic_DNA"/>
</dbReference>
<dbReference type="CDD" id="cd05233">
    <property type="entry name" value="SDR_c"/>
    <property type="match status" value="1"/>
</dbReference>
<dbReference type="PROSITE" id="PS00061">
    <property type="entry name" value="ADH_SHORT"/>
    <property type="match status" value="1"/>
</dbReference>
<dbReference type="PANTHER" id="PTHR44196">
    <property type="entry name" value="DEHYDROGENASE/REDUCTASE SDR FAMILY MEMBER 7B"/>
    <property type="match status" value="1"/>
</dbReference>
<dbReference type="InterPro" id="IPR002347">
    <property type="entry name" value="SDR_fam"/>
</dbReference>
<keyword evidence="2" id="KW-0560">Oxidoreductase</keyword>
<dbReference type="Proteomes" id="UP001500653">
    <property type="component" value="Unassembled WGS sequence"/>
</dbReference>
<comment type="caution">
    <text evidence="4">The sequence shown here is derived from an EMBL/GenBank/DDBJ whole genome shotgun (WGS) entry which is preliminary data.</text>
</comment>
<sequence>MTTTPQRFGRGTAVVTGAGCGLGEALAEQLCGHGMAVVVADADAGRAGTVARRLRAHGGRAEARTVDVADPAAVEDLAVATYAEHGSVDLLLNNAGVELGGRVWEIDPVRWRRLMSVNIDGVFHGVRAFLPRMLTRGAPAIVANVASVGSVTTPPRQSAYVASKHAVLGFTECLHRELAEIGAPVQVSAVLPSWVRTRIFEDALAAGPAGAASSHEHLSGMSASMAAQGLAPADAAARILDGIARGDFWVFTDPQRGPELRSARGRLLLDGEPPAG</sequence>
<proteinExistence type="inferred from homology"/>
<dbReference type="PANTHER" id="PTHR44196:SF1">
    <property type="entry name" value="DEHYDROGENASE_REDUCTASE SDR FAMILY MEMBER 7B"/>
    <property type="match status" value="1"/>
</dbReference>
<dbReference type="RefSeq" id="WP_253864916.1">
    <property type="nucleotide sequence ID" value="NZ_BAAALN010000002.1"/>
</dbReference>
<evidence type="ECO:0000313" key="4">
    <source>
        <dbReference type="EMBL" id="GAA1226340.1"/>
    </source>
</evidence>
<dbReference type="InterPro" id="IPR020904">
    <property type="entry name" value="Sc_DH/Rdtase_CS"/>
</dbReference>
<reference evidence="4 5" key="1">
    <citation type="journal article" date="2019" name="Int. J. Syst. Evol. Microbiol.">
        <title>The Global Catalogue of Microorganisms (GCM) 10K type strain sequencing project: providing services to taxonomists for standard genome sequencing and annotation.</title>
        <authorList>
            <consortium name="The Broad Institute Genomics Platform"/>
            <consortium name="The Broad Institute Genome Sequencing Center for Infectious Disease"/>
            <person name="Wu L."/>
            <person name="Ma J."/>
        </authorList>
    </citation>
    <scope>NUCLEOTIDE SEQUENCE [LARGE SCALE GENOMIC DNA]</scope>
    <source>
        <strain evidence="4 5">JCM 13023</strain>
    </source>
</reference>
<organism evidence="4 5">
    <name type="scientific">Prauserella halophila</name>
    <dbReference type="NCBI Taxonomy" id="185641"/>
    <lineage>
        <taxon>Bacteria</taxon>
        <taxon>Bacillati</taxon>
        <taxon>Actinomycetota</taxon>
        <taxon>Actinomycetes</taxon>
        <taxon>Pseudonocardiales</taxon>
        <taxon>Pseudonocardiaceae</taxon>
        <taxon>Prauserella</taxon>
    </lineage>
</organism>
<comment type="similarity">
    <text evidence="1 3">Belongs to the short-chain dehydrogenases/reductases (SDR) family.</text>
</comment>
<protein>
    <submittedName>
        <fullName evidence="4">SDR family NAD(P)-dependent oxidoreductase</fullName>
    </submittedName>
</protein>
<gene>
    <name evidence="4" type="ORF">GCM10009676_05390</name>
</gene>
<dbReference type="InterPro" id="IPR036291">
    <property type="entry name" value="NAD(P)-bd_dom_sf"/>
</dbReference>
<dbReference type="PRINTS" id="PR00080">
    <property type="entry name" value="SDRFAMILY"/>
</dbReference>
<evidence type="ECO:0000256" key="3">
    <source>
        <dbReference type="RuleBase" id="RU000363"/>
    </source>
</evidence>
<dbReference type="Gene3D" id="3.40.50.720">
    <property type="entry name" value="NAD(P)-binding Rossmann-like Domain"/>
    <property type="match status" value="1"/>
</dbReference>
<name>A0ABN1W2G7_9PSEU</name>
<dbReference type="Pfam" id="PF00106">
    <property type="entry name" value="adh_short"/>
    <property type="match status" value="1"/>
</dbReference>
<keyword evidence="5" id="KW-1185">Reference proteome</keyword>
<dbReference type="SUPFAM" id="SSF51735">
    <property type="entry name" value="NAD(P)-binding Rossmann-fold domains"/>
    <property type="match status" value="1"/>
</dbReference>
<accession>A0ABN1W2G7</accession>
<evidence type="ECO:0000313" key="5">
    <source>
        <dbReference type="Proteomes" id="UP001500653"/>
    </source>
</evidence>
<evidence type="ECO:0000256" key="1">
    <source>
        <dbReference type="ARBA" id="ARBA00006484"/>
    </source>
</evidence>
<dbReference type="PRINTS" id="PR00081">
    <property type="entry name" value="GDHRDH"/>
</dbReference>
<evidence type="ECO:0000256" key="2">
    <source>
        <dbReference type="ARBA" id="ARBA00023002"/>
    </source>
</evidence>